<dbReference type="CDD" id="cd18584">
    <property type="entry name" value="ABC_6TM_AarD_CydD"/>
    <property type="match status" value="1"/>
</dbReference>
<dbReference type="InterPro" id="IPR039421">
    <property type="entry name" value="Type_1_exporter"/>
</dbReference>
<evidence type="ECO:0000313" key="11">
    <source>
        <dbReference type="Proteomes" id="UP000194457"/>
    </source>
</evidence>
<dbReference type="InterPro" id="IPR011527">
    <property type="entry name" value="ABC1_TM_dom"/>
</dbReference>
<dbReference type="InterPro" id="IPR017871">
    <property type="entry name" value="ABC_transporter-like_CS"/>
</dbReference>
<proteinExistence type="predicted"/>
<dbReference type="PANTHER" id="PTHR24221">
    <property type="entry name" value="ATP-BINDING CASSETTE SUB-FAMILY B"/>
    <property type="match status" value="1"/>
</dbReference>
<evidence type="ECO:0000259" key="9">
    <source>
        <dbReference type="PROSITE" id="PS50929"/>
    </source>
</evidence>
<feature type="transmembrane region" description="Helical" evidence="7">
    <location>
        <begin position="34"/>
        <end position="55"/>
    </location>
</feature>
<evidence type="ECO:0000256" key="6">
    <source>
        <dbReference type="ARBA" id="ARBA00023136"/>
    </source>
</evidence>
<feature type="transmembrane region" description="Helical" evidence="7">
    <location>
        <begin position="251"/>
        <end position="278"/>
    </location>
</feature>
<dbReference type="Gene3D" id="3.40.50.300">
    <property type="entry name" value="P-loop containing nucleotide triphosphate hydrolases"/>
    <property type="match status" value="1"/>
</dbReference>
<dbReference type="InterPro" id="IPR003593">
    <property type="entry name" value="AAA+_ATPase"/>
</dbReference>
<dbReference type="GO" id="GO:0042883">
    <property type="term" value="P:cysteine transport"/>
    <property type="evidence" value="ECO:0007669"/>
    <property type="project" value="InterPro"/>
</dbReference>
<dbReference type="GO" id="GO:0140359">
    <property type="term" value="F:ABC-type transporter activity"/>
    <property type="evidence" value="ECO:0007669"/>
    <property type="project" value="InterPro"/>
</dbReference>
<dbReference type="InterPro" id="IPR027417">
    <property type="entry name" value="P-loop_NTPase"/>
</dbReference>
<evidence type="ECO:0000256" key="7">
    <source>
        <dbReference type="SAM" id="Phobius"/>
    </source>
</evidence>
<evidence type="ECO:0000256" key="5">
    <source>
        <dbReference type="ARBA" id="ARBA00022989"/>
    </source>
</evidence>
<dbReference type="PROSITE" id="PS50893">
    <property type="entry name" value="ABC_TRANSPORTER_2"/>
    <property type="match status" value="1"/>
</dbReference>
<feature type="transmembrane region" description="Helical" evidence="7">
    <location>
        <begin position="290"/>
        <end position="307"/>
    </location>
</feature>
<feature type="domain" description="ABC transporter" evidence="8">
    <location>
        <begin position="356"/>
        <end position="596"/>
    </location>
</feature>
<feature type="transmembrane region" description="Helical" evidence="7">
    <location>
        <begin position="67"/>
        <end position="85"/>
    </location>
</feature>
<dbReference type="PANTHER" id="PTHR24221:SF261">
    <property type="entry name" value="GLUTATHIONE_L-CYSTEINE TRANSPORT SYSTEM ATP-BINDING_PERMEASE PROTEIN CYDD"/>
    <property type="match status" value="1"/>
</dbReference>
<dbReference type="EMBL" id="CP021358">
    <property type="protein sequence ID" value="ART62021.1"/>
    <property type="molecule type" value="Genomic_DNA"/>
</dbReference>
<dbReference type="NCBIfam" id="TIGR02857">
    <property type="entry name" value="CydD"/>
    <property type="match status" value="1"/>
</dbReference>
<dbReference type="InterPro" id="IPR036640">
    <property type="entry name" value="ABC1_TM_sf"/>
</dbReference>
<dbReference type="Pfam" id="PF00664">
    <property type="entry name" value="ABC_membrane"/>
    <property type="match status" value="1"/>
</dbReference>
<name>A0A240UKJ9_9GAMM</name>
<comment type="subcellular location">
    <subcellularLocation>
        <location evidence="1">Cell membrane</location>
        <topology evidence="1">Multi-pass membrane protein</topology>
    </subcellularLocation>
</comment>
<dbReference type="InterPro" id="IPR003439">
    <property type="entry name" value="ABC_transporter-like_ATP-bd"/>
</dbReference>
<keyword evidence="4" id="KW-0067">ATP-binding</keyword>
<gene>
    <name evidence="10" type="ORF">B9H00_02165</name>
</gene>
<dbReference type="SUPFAM" id="SSF52540">
    <property type="entry name" value="P-loop containing nucleoside triphosphate hydrolases"/>
    <property type="match status" value="1"/>
</dbReference>
<feature type="transmembrane region" description="Helical" evidence="7">
    <location>
        <begin position="173"/>
        <end position="193"/>
    </location>
</feature>
<dbReference type="AlphaFoldDB" id="A0A240UKJ9"/>
<keyword evidence="11" id="KW-1185">Reference proteome</keyword>
<dbReference type="PROSITE" id="PS00211">
    <property type="entry name" value="ABC_TRANSPORTER_1"/>
    <property type="match status" value="1"/>
</dbReference>
<dbReference type="SUPFAM" id="SSF90123">
    <property type="entry name" value="ABC transporter transmembrane region"/>
    <property type="match status" value="1"/>
</dbReference>
<dbReference type="SMART" id="SM00382">
    <property type="entry name" value="AAA"/>
    <property type="match status" value="1"/>
</dbReference>
<feature type="domain" description="ABC transmembrane type-1" evidence="9">
    <location>
        <begin position="32"/>
        <end position="322"/>
    </location>
</feature>
<keyword evidence="5 7" id="KW-1133">Transmembrane helix</keyword>
<evidence type="ECO:0000256" key="2">
    <source>
        <dbReference type="ARBA" id="ARBA00022692"/>
    </source>
</evidence>
<dbReference type="GO" id="GO:0005886">
    <property type="term" value="C:plasma membrane"/>
    <property type="evidence" value="ECO:0007669"/>
    <property type="project" value="UniProtKB-SubCell"/>
</dbReference>
<keyword evidence="3" id="KW-0547">Nucleotide-binding</keyword>
<evidence type="ECO:0000259" key="8">
    <source>
        <dbReference type="PROSITE" id="PS50893"/>
    </source>
</evidence>
<dbReference type="GO" id="GO:0034040">
    <property type="term" value="F:ATPase-coupled lipid transmembrane transporter activity"/>
    <property type="evidence" value="ECO:0007669"/>
    <property type="project" value="TreeGrafter"/>
</dbReference>
<dbReference type="PROSITE" id="PS50929">
    <property type="entry name" value="ABC_TM1F"/>
    <property type="match status" value="1"/>
</dbReference>
<evidence type="ECO:0000256" key="3">
    <source>
        <dbReference type="ARBA" id="ARBA00022741"/>
    </source>
</evidence>
<accession>A0A240UKJ9</accession>
<dbReference type="GO" id="GO:0005524">
    <property type="term" value="F:ATP binding"/>
    <property type="evidence" value="ECO:0007669"/>
    <property type="project" value="UniProtKB-KW"/>
</dbReference>
<organism evidence="10 11">
    <name type="scientific">Kushneria marisflavi</name>
    <dbReference type="NCBI Taxonomy" id="157779"/>
    <lineage>
        <taxon>Bacteria</taxon>
        <taxon>Pseudomonadati</taxon>
        <taxon>Pseudomonadota</taxon>
        <taxon>Gammaproteobacteria</taxon>
        <taxon>Oceanospirillales</taxon>
        <taxon>Halomonadaceae</taxon>
        <taxon>Kushneria</taxon>
    </lineage>
</organism>
<dbReference type="Proteomes" id="UP000194457">
    <property type="component" value="Chromosome"/>
</dbReference>
<keyword evidence="6 7" id="KW-0472">Membrane</keyword>
<dbReference type="KEGG" id="kma:B9H00_02165"/>
<protein>
    <submittedName>
        <fullName evidence="10">Thiol reductant ABC exporter subunit CydD</fullName>
    </submittedName>
</protein>
<sequence length="604" mass="66299">MPALNGAVMASNETPRQWLQRTASRGARWSRLSVIAGTLSTLVLLVQAWCIATIAQRMVIDGADFSSLVTPLLLLPPAFIARGLLVRARTICGARGGIEIRQSVRQELLERIAVLGPLWARRQHSATLSNRIWDQVDALQGFYADYRPQMLLCGIIPIIILVAVAPLSWAAALILLVTGPLIPMNMAMVGIGAKKRQEDQFLEMGRMSRHFLDTLQGLSTLKLFDVSKRQAGEVHTASESFRRRTMRVLRLAFLSSTVLEFFASVSIALLALYLGFVYLGQFHFGMYDHGINLFIGLFILILAPEFYQPLRDLGVHYHARAEAEAAAEDLMPILNRRVFERDTDQPSWQPQAGLTLTLEGLTARYAGRETPALAEVSFNIHAHETLAVIGPSGAGKSTLLNVLMGFMHAEAGILSVSDGDQPSRALTDIRPDDWQHQIAWVGQSAVIVSGTLADNLRLANANASDQNLREALEQAALHHWLDELPDGLDTRLGEGGRAVSGGQARRIALARAFLRDARLVLLDEPTASLDQASERLVMDALSRLCKGRTVVLLTHRMELLTLADRVLMLSQGKVQALDTLEALRAPGGPLARSATIEPSEMRHV</sequence>
<dbReference type="InterPro" id="IPR014216">
    <property type="entry name" value="ABC_transptr_CydD"/>
</dbReference>
<keyword evidence="2 7" id="KW-0812">Transmembrane</keyword>
<dbReference type="Pfam" id="PF00005">
    <property type="entry name" value="ABC_tran"/>
    <property type="match status" value="1"/>
</dbReference>
<evidence type="ECO:0000256" key="4">
    <source>
        <dbReference type="ARBA" id="ARBA00022840"/>
    </source>
</evidence>
<reference evidence="10 11" key="1">
    <citation type="submission" date="2017-05" db="EMBL/GenBank/DDBJ databases">
        <authorList>
            <person name="Song R."/>
            <person name="Chenine A.L."/>
            <person name="Ruprecht R.M."/>
        </authorList>
    </citation>
    <scope>NUCLEOTIDE SEQUENCE [LARGE SCALE GENOMIC DNA]</scope>
    <source>
        <strain evidence="10">SW32</strain>
    </source>
</reference>
<dbReference type="Gene3D" id="1.20.1560.10">
    <property type="entry name" value="ABC transporter type 1, transmembrane domain"/>
    <property type="match status" value="1"/>
</dbReference>
<dbReference type="GO" id="GO:0016887">
    <property type="term" value="F:ATP hydrolysis activity"/>
    <property type="evidence" value="ECO:0007669"/>
    <property type="project" value="InterPro"/>
</dbReference>
<evidence type="ECO:0000313" key="10">
    <source>
        <dbReference type="EMBL" id="ART62021.1"/>
    </source>
</evidence>
<evidence type="ECO:0000256" key="1">
    <source>
        <dbReference type="ARBA" id="ARBA00004651"/>
    </source>
</evidence>
<feature type="transmembrane region" description="Helical" evidence="7">
    <location>
        <begin position="150"/>
        <end position="167"/>
    </location>
</feature>